<evidence type="ECO:0000259" key="4">
    <source>
        <dbReference type="Pfam" id="PF13458"/>
    </source>
</evidence>
<comment type="caution">
    <text evidence="5">The sequence shown here is derived from an EMBL/GenBank/DDBJ whole genome shotgun (WGS) entry which is preliminary data.</text>
</comment>
<protein>
    <submittedName>
        <fullName evidence="5">ABC transporter permease</fullName>
    </submittedName>
</protein>
<evidence type="ECO:0000256" key="2">
    <source>
        <dbReference type="ARBA" id="ARBA00022729"/>
    </source>
</evidence>
<dbReference type="InterPro" id="IPR051010">
    <property type="entry name" value="BCAA_transport"/>
</dbReference>
<reference evidence="5" key="2">
    <citation type="submission" date="2020-09" db="EMBL/GenBank/DDBJ databases">
        <authorList>
            <person name="Sun Q."/>
            <person name="Kim S."/>
        </authorList>
    </citation>
    <scope>NUCLEOTIDE SEQUENCE</scope>
    <source>
        <strain evidence="5">KCTC 32182</strain>
    </source>
</reference>
<evidence type="ECO:0000256" key="3">
    <source>
        <dbReference type="SAM" id="SignalP"/>
    </source>
</evidence>
<dbReference type="CDD" id="cd06327">
    <property type="entry name" value="PBP1_SBP-like"/>
    <property type="match status" value="1"/>
</dbReference>
<dbReference type="Pfam" id="PF13458">
    <property type="entry name" value="Peripla_BP_6"/>
    <property type="match status" value="1"/>
</dbReference>
<evidence type="ECO:0000313" key="5">
    <source>
        <dbReference type="EMBL" id="GGY18305.1"/>
    </source>
</evidence>
<keyword evidence="2 3" id="KW-0732">Signal</keyword>
<evidence type="ECO:0000256" key="1">
    <source>
        <dbReference type="ARBA" id="ARBA00010062"/>
    </source>
</evidence>
<dbReference type="Gene3D" id="3.40.50.2300">
    <property type="match status" value="2"/>
</dbReference>
<dbReference type="SUPFAM" id="SSF53822">
    <property type="entry name" value="Periplasmic binding protein-like I"/>
    <property type="match status" value="1"/>
</dbReference>
<proteinExistence type="inferred from homology"/>
<comment type="similarity">
    <text evidence="1">Belongs to the leucine-binding protein family.</text>
</comment>
<keyword evidence="6" id="KW-1185">Reference proteome</keyword>
<dbReference type="InterPro" id="IPR028081">
    <property type="entry name" value="Leu-bd"/>
</dbReference>
<dbReference type="Proteomes" id="UP000645257">
    <property type="component" value="Unassembled WGS sequence"/>
</dbReference>
<name>A0A918P3J3_9NEIS</name>
<feature type="chain" id="PRO_5037250527" evidence="3">
    <location>
        <begin position="23"/>
        <end position="397"/>
    </location>
</feature>
<dbReference type="PANTHER" id="PTHR30483:SF6">
    <property type="entry name" value="PERIPLASMIC BINDING PROTEIN OF ABC TRANSPORTER FOR NATURAL AMINO ACIDS"/>
    <property type="match status" value="1"/>
</dbReference>
<reference evidence="5" key="1">
    <citation type="journal article" date="2014" name="Int. J. Syst. Evol. Microbiol.">
        <title>Complete genome sequence of Corynebacterium casei LMG S-19264T (=DSM 44701T), isolated from a smear-ripened cheese.</title>
        <authorList>
            <consortium name="US DOE Joint Genome Institute (JGI-PGF)"/>
            <person name="Walter F."/>
            <person name="Albersmeier A."/>
            <person name="Kalinowski J."/>
            <person name="Ruckert C."/>
        </authorList>
    </citation>
    <scope>NUCLEOTIDE SEQUENCE</scope>
    <source>
        <strain evidence="5">KCTC 32182</strain>
    </source>
</reference>
<feature type="signal peptide" evidence="3">
    <location>
        <begin position="1"/>
        <end position="22"/>
    </location>
</feature>
<dbReference type="AlphaFoldDB" id="A0A918P3J3"/>
<gene>
    <name evidence="5" type="ORF">GCM10011289_22200</name>
</gene>
<organism evidence="5 6">
    <name type="scientific">Paludibacterium paludis</name>
    <dbReference type="NCBI Taxonomy" id="1225769"/>
    <lineage>
        <taxon>Bacteria</taxon>
        <taxon>Pseudomonadati</taxon>
        <taxon>Pseudomonadota</taxon>
        <taxon>Betaproteobacteria</taxon>
        <taxon>Neisseriales</taxon>
        <taxon>Chromobacteriaceae</taxon>
        <taxon>Paludibacterium</taxon>
    </lineage>
</organism>
<dbReference type="InterPro" id="IPR028082">
    <property type="entry name" value="Peripla_BP_I"/>
</dbReference>
<sequence length="397" mass="41882">MHARLTTLALACAMTAPALASAAGGPLKIGILTDMSGVYAGVGGKGSVIAAEMAAADFGGKVLGRPIQIVFADHQNKADIGVGKAREWFDTQGVAMINDLTNSGVGIAVQRLGTEKKRVTINNGAGSTALTNKECGPYGVHYAYDTYALAKGTATALMKQGQGSWFFLQADYAFGQSLQNDAANIVTAMGGKVLGTVKHPLSTTDFSSYLLQAQNSGARVVGLANAGGDFVNAVKQAKEFGLKQTLVGLLVFDTDVKALGLATAQGMKFTTAYSWELNPEMEAFGKKFFAKAGFMPNMTQAGVYSSTMHYLNSVKAAGTDEADAVMKKMRAMPINDFFAKKGVIRADGRMVHDMYLVEVIKPSESKGPWDQLKLVATISGDTAFKPLSASECPLIKK</sequence>
<dbReference type="PANTHER" id="PTHR30483">
    <property type="entry name" value="LEUCINE-SPECIFIC-BINDING PROTEIN"/>
    <property type="match status" value="1"/>
</dbReference>
<accession>A0A918P3J3</accession>
<dbReference type="RefSeq" id="WP_189534269.1">
    <property type="nucleotide sequence ID" value="NZ_BMYX01000012.1"/>
</dbReference>
<evidence type="ECO:0000313" key="6">
    <source>
        <dbReference type="Proteomes" id="UP000645257"/>
    </source>
</evidence>
<dbReference type="EMBL" id="BMYX01000012">
    <property type="protein sequence ID" value="GGY18305.1"/>
    <property type="molecule type" value="Genomic_DNA"/>
</dbReference>
<feature type="domain" description="Leucine-binding protein" evidence="4">
    <location>
        <begin position="26"/>
        <end position="360"/>
    </location>
</feature>